<proteinExistence type="predicted"/>
<sequence length="90" mass="10587">MGGWGCRTQKNVSGFFTLFLEETEKWIFGRLEDYVMRVGLSENGYLVLTREEFGDLYYHRLKRPMGTFFNLCAYWLVGNLNSWVKTDVKG</sequence>
<name>A0A4Y2F7X9_ARAVE</name>
<dbReference type="EMBL" id="BGPR01000815">
    <property type="protein sequence ID" value="GBM36566.1"/>
    <property type="molecule type" value="Genomic_DNA"/>
</dbReference>
<evidence type="ECO:0000313" key="2">
    <source>
        <dbReference type="Proteomes" id="UP000499080"/>
    </source>
</evidence>
<gene>
    <name evidence="1" type="ORF">AVEN_162012_1</name>
</gene>
<protein>
    <submittedName>
        <fullName evidence="1">Uncharacterized protein</fullName>
    </submittedName>
</protein>
<evidence type="ECO:0000313" key="1">
    <source>
        <dbReference type="EMBL" id="GBM36566.1"/>
    </source>
</evidence>
<accession>A0A4Y2F7X9</accession>
<comment type="caution">
    <text evidence="1">The sequence shown here is derived from an EMBL/GenBank/DDBJ whole genome shotgun (WGS) entry which is preliminary data.</text>
</comment>
<dbReference type="Proteomes" id="UP000499080">
    <property type="component" value="Unassembled WGS sequence"/>
</dbReference>
<dbReference type="AlphaFoldDB" id="A0A4Y2F7X9"/>
<keyword evidence="2" id="KW-1185">Reference proteome</keyword>
<reference evidence="1 2" key="1">
    <citation type="journal article" date="2019" name="Sci. Rep.">
        <title>Orb-weaving spider Araneus ventricosus genome elucidates the spidroin gene catalogue.</title>
        <authorList>
            <person name="Kono N."/>
            <person name="Nakamura H."/>
            <person name="Ohtoshi R."/>
            <person name="Moran D.A.P."/>
            <person name="Shinohara A."/>
            <person name="Yoshida Y."/>
            <person name="Fujiwara M."/>
            <person name="Mori M."/>
            <person name="Tomita M."/>
            <person name="Arakawa K."/>
        </authorList>
    </citation>
    <scope>NUCLEOTIDE SEQUENCE [LARGE SCALE GENOMIC DNA]</scope>
</reference>
<organism evidence="1 2">
    <name type="scientific">Araneus ventricosus</name>
    <name type="common">Orbweaver spider</name>
    <name type="synonym">Epeira ventricosa</name>
    <dbReference type="NCBI Taxonomy" id="182803"/>
    <lineage>
        <taxon>Eukaryota</taxon>
        <taxon>Metazoa</taxon>
        <taxon>Ecdysozoa</taxon>
        <taxon>Arthropoda</taxon>
        <taxon>Chelicerata</taxon>
        <taxon>Arachnida</taxon>
        <taxon>Araneae</taxon>
        <taxon>Araneomorphae</taxon>
        <taxon>Entelegynae</taxon>
        <taxon>Araneoidea</taxon>
        <taxon>Araneidae</taxon>
        <taxon>Araneus</taxon>
    </lineage>
</organism>